<organism evidence="1 2">
    <name type="scientific">Penicillium cosmopolitanum</name>
    <dbReference type="NCBI Taxonomy" id="1131564"/>
    <lineage>
        <taxon>Eukaryota</taxon>
        <taxon>Fungi</taxon>
        <taxon>Dikarya</taxon>
        <taxon>Ascomycota</taxon>
        <taxon>Pezizomycotina</taxon>
        <taxon>Eurotiomycetes</taxon>
        <taxon>Eurotiomycetidae</taxon>
        <taxon>Eurotiales</taxon>
        <taxon>Aspergillaceae</taxon>
        <taxon>Penicillium</taxon>
    </lineage>
</organism>
<accession>A0A9X0B3A0</accession>
<sequence length="80" mass="9418">MDDLMQPFELKHFSSYKDYWRLRSFDGVKMADADEEKGCFIKNFFTHRKKVLNPKEVKDAFASEGLFPLDPSVILDNLKK</sequence>
<protein>
    <submittedName>
        <fullName evidence="1">Uncharacterized protein</fullName>
    </submittedName>
</protein>
<reference evidence="1" key="1">
    <citation type="submission" date="2022-12" db="EMBL/GenBank/DDBJ databases">
        <authorList>
            <person name="Petersen C."/>
        </authorList>
    </citation>
    <scope>NUCLEOTIDE SEQUENCE</scope>
    <source>
        <strain evidence="1">IBT 29677</strain>
    </source>
</reference>
<reference evidence="1" key="2">
    <citation type="journal article" date="2023" name="IMA Fungus">
        <title>Comparative genomic study of the Penicillium genus elucidates a diverse pangenome and 15 lateral gene transfer events.</title>
        <authorList>
            <person name="Petersen C."/>
            <person name="Sorensen T."/>
            <person name="Nielsen M.R."/>
            <person name="Sondergaard T.E."/>
            <person name="Sorensen J.L."/>
            <person name="Fitzpatrick D.A."/>
            <person name="Frisvad J.C."/>
            <person name="Nielsen K.L."/>
        </authorList>
    </citation>
    <scope>NUCLEOTIDE SEQUENCE</scope>
    <source>
        <strain evidence="1">IBT 29677</strain>
    </source>
</reference>
<dbReference type="RefSeq" id="XP_056484294.1">
    <property type="nucleotide sequence ID" value="XM_056633674.1"/>
</dbReference>
<dbReference type="Proteomes" id="UP001147747">
    <property type="component" value="Unassembled WGS sequence"/>
</dbReference>
<dbReference type="EMBL" id="JAPZBU010000009">
    <property type="protein sequence ID" value="KAJ5386496.1"/>
    <property type="molecule type" value="Genomic_DNA"/>
</dbReference>
<name>A0A9X0B3A0_9EURO</name>
<dbReference type="AlphaFoldDB" id="A0A9X0B3A0"/>
<gene>
    <name evidence="1" type="ORF">N7509_009037</name>
</gene>
<proteinExistence type="predicted"/>
<evidence type="ECO:0000313" key="1">
    <source>
        <dbReference type="EMBL" id="KAJ5386496.1"/>
    </source>
</evidence>
<evidence type="ECO:0000313" key="2">
    <source>
        <dbReference type="Proteomes" id="UP001147747"/>
    </source>
</evidence>
<comment type="caution">
    <text evidence="1">The sequence shown here is derived from an EMBL/GenBank/DDBJ whole genome shotgun (WGS) entry which is preliminary data.</text>
</comment>
<dbReference type="GeneID" id="81372654"/>
<keyword evidence="2" id="KW-1185">Reference proteome</keyword>